<dbReference type="RefSeq" id="WP_144865393.1">
    <property type="nucleotide sequence ID" value="NZ_LR213792.1"/>
</dbReference>
<dbReference type="Proteomes" id="UP000320055">
    <property type="component" value="Unassembled WGS sequence"/>
</dbReference>
<organism evidence="1 2">
    <name type="scientific">Hyella patelloides LEGE 07179</name>
    <dbReference type="NCBI Taxonomy" id="945734"/>
    <lineage>
        <taxon>Bacteria</taxon>
        <taxon>Bacillati</taxon>
        <taxon>Cyanobacteriota</taxon>
        <taxon>Cyanophyceae</taxon>
        <taxon>Pleurocapsales</taxon>
        <taxon>Hyellaceae</taxon>
        <taxon>Hyella</taxon>
    </lineage>
</organism>
<protein>
    <submittedName>
        <fullName evidence="1">Uncharacterized protein</fullName>
    </submittedName>
</protein>
<evidence type="ECO:0000313" key="2">
    <source>
        <dbReference type="Proteomes" id="UP000320055"/>
    </source>
</evidence>
<dbReference type="EMBL" id="CAACVJ010000246">
    <property type="protein sequence ID" value="VEP15268.1"/>
    <property type="molecule type" value="Genomic_DNA"/>
</dbReference>
<accession>A0A563VUX9</accession>
<sequence length="102" mass="11962">MINSTEAEKLAFTFLTHEWNVPSEDRDWFTVMASRTLGEDGYDVEIGIDGFPDRWIIEVYDNGKCEPYYEFNSPIRDSETNSDLEDLPDWIAQVLIAERKHR</sequence>
<proteinExistence type="predicted"/>
<dbReference type="AlphaFoldDB" id="A0A563VUX9"/>
<reference evidence="1 2" key="1">
    <citation type="submission" date="2019-01" db="EMBL/GenBank/DDBJ databases">
        <authorList>
            <person name="Brito A."/>
        </authorList>
    </citation>
    <scope>NUCLEOTIDE SEQUENCE [LARGE SCALE GENOMIC DNA]</scope>
    <source>
        <strain evidence="1">1</strain>
    </source>
</reference>
<evidence type="ECO:0000313" key="1">
    <source>
        <dbReference type="EMBL" id="VEP15268.1"/>
    </source>
</evidence>
<name>A0A563VUX9_9CYAN</name>
<dbReference type="OrthoDB" id="531397at2"/>
<keyword evidence="2" id="KW-1185">Reference proteome</keyword>
<gene>
    <name evidence="1" type="ORF">H1P_320039</name>
</gene>